<accession>A0A7Z0D7W1</accession>
<evidence type="ECO:0000256" key="12">
    <source>
        <dbReference type="ARBA" id="ARBA00034013"/>
    </source>
</evidence>
<organism evidence="20 21">
    <name type="scientific">Naumannella cuiyingiana</name>
    <dbReference type="NCBI Taxonomy" id="1347891"/>
    <lineage>
        <taxon>Bacteria</taxon>
        <taxon>Bacillati</taxon>
        <taxon>Actinomycetota</taxon>
        <taxon>Actinomycetes</taxon>
        <taxon>Propionibacteriales</taxon>
        <taxon>Propionibacteriaceae</taxon>
        <taxon>Naumannella</taxon>
    </lineage>
</organism>
<evidence type="ECO:0000256" key="11">
    <source>
        <dbReference type="ARBA" id="ARBA00033284"/>
    </source>
</evidence>
<dbReference type="Gene3D" id="1.10.10.760">
    <property type="entry name" value="E-set domains of sugar-utilizing enzymes"/>
    <property type="match status" value="1"/>
</dbReference>
<name>A0A7Z0D7W1_9ACTN</name>
<comment type="catalytic activity">
    <reaction evidence="12 14">
        <text>hydrolysis of (1-&gt;4)-alpha-D-glucosidic linkage in 4-alpha-D-[(1-&gt;4)-alpha-D-glucanosyl]n trehalose to yield trehalose and (1-&gt;4)-alpha-D-glucan.</text>
        <dbReference type="EC" id="3.2.1.141"/>
    </reaction>
</comment>
<feature type="binding site" evidence="16">
    <location>
        <begin position="247"/>
        <end position="252"/>
    </location>
    <ligand>
        <name>substrate</name>
    </ligand>
</feature>
<comment type="similarity">
    <text evidence="3 14">Belongs to the glycosyl hydrolase 13 family.</text>
</comment>
<evidence type="ECO:0000313" key="20">
    <source>
        <dbReference type="EMBL" id="NYI70538.1"/>
    </source>
</evidence>
<dbReference type="PANTHER" id="PTHR43651">
    <property type="entry name" value="1,4-ALPHA-GLUCAN-BRANCHING ENZYME"/>
    <property type="match status" value="1"/>
</dbReference>
<keyword evidence="8" id="KW-0119">Carbohydrate metabolism</keyword>
<evidence type="ECO:0000256" key="7">
    <source>
        <dbReference type="ARBA" id="ARBA00022801"/>
    </source>
</evidence>
<evidence type="ECO:0000256" key="15">
    <source>
        <dbReference type="PIRSR" id="PIRSR006337-1"/>
    </source>
</evidence>
<dbReference type="GO" id="GO:0033942">
    <property type="term" value="F:4-alpha-D-(1-&gt;4)-alpha-D-glucanotrehalose trehalohydrolase activity"/>
    <property type="evidence" value="ECO:0007669"/>
    <property type="project" value="UniProtKB-EC"/>
</dbReference>
<sequence length="592" mass="65045">MISFDVWAPRPQRLTLLADGRRFPMRREDSGWWRPVDLDPELLRAGVDYGYLLDDEETPLPDPRSRRQPNGVHGLSQTVDPTAFDWTDHAWTGRQLAGSVIYELHIGTFTPEGTLDAAIGRLDHLVALGVDLVEPLPVNAFNGEHGWGYDGVDWYAVHEPYGGPEAYRRFVDACHARGLGVVQDAVYNHLGPSGNYLPRFGPYLLEGAETPWGTQINLDGPDSDEVRRYLIDNALAWFADFHVDALRLDAVHALVDHRATHVLEQLAAETAALSAHLRRPLSLIAESDANDPRMITPREAGGLGMTGQWSDDFHHALLTNLTGDVSGYFADFAGPAALARVIERGFYHDGGWSSFRRRHHGRPLDPEQTPAWRLVVCSANHDQVGNRAAGDRPRARLDQGQLVIAAALVLLGNQTPMIFAGEEWGASTPFAYFTSHPEPELGEAVSRGRKGEFAAMGWNLDDIPDPQDPATFTRSKLDWSEPDAGEYAELLTAYRQLIGIRRAHAAITDPRLASALVDFDADAGWFAVRRGPITLVVNLADRETRAPVTGEPIFSHGEVRGEGAETVLGAHATLVLGGDLLPRQEETPAAEA</sequence>
<evidence type="ECO:0000256" key="1">
    <source>
        <dbReference type="ARBA" id="ARBA00004496"/>
    </source>
</evidence>
<dbReference type="InterPro" id="IPR044901">
    <property type="entry name" value="Trehalose_TreZ_E-set_sf"/>
</dbReference>
<evidence type="ECO:0000256" key="10">
    <source>
        <dbReference type="ARBA" id="ARBA00032057"/>
    </source>
</evidence>
<dbReference type="SUPFAM" id="SSF51445">
    <property type="entry name" value="(Trans)glycosidases"/>
    <property type="match status" value="1"/>
</dbReference>
<evidence type="ECO:0000256" key="17">
    <source>
        <dbReference type="PIRSR" id="PIRSR006337-3"/>
    </source>
</evidence>
<dbReference type="InterPro" id="IPR022567">
    <property type="entry name" value="DUF3459"/>
</dbReference>
<dbReference type="InterPro" id="IPR017853">
    <property type="entry name" value="GH"/>
</dbReference>
<proteinExistence type="inferred from homology"/>
<reference evidence="20 21" key="1">
    <citation type="submission" date="2020-07" db="EMBL/GenBank/DDBJ databases">
        <title>Sequencing the genomes of 1000 actinobacteria strains.</title>
        <authorList>
            <person name="Klenk H.-P."/>
        </authorList>
    </citation>
    <scope>NUCLEOTIDE SEQUENCE [LARGE SCALE GENOMIC DNA]</scope>
    <source>
        <strain evidence="20 21">DSM 103164</strain>
    </source>
</reference>
<feature type="active site" description="Nucleophile" evidence="15">
    <location>
        <position position="249"/>
    </location>
</feature>
<keyword evidence="7 14" id="KW-0378">Hydrolase</keyword>
<evidence type="ECO:0000256" key="4">
    <source>
        <dbReference type="ARBA" id="ARBA00012268"/>
    </source>
</evidence>
<dbReference type="RefSeq" id="WP_179444482.1">
    <property type="nucleotide sequence ID" value="NZ_JACBZS010000001.1"/>
</dbReference>
<evidence type="ECO:0000313" key="21">
    <source>
        <dbReference type="Proteomes" id="UP000527616"/>
    </source>
</evidence>
<dbReference type="SUPFAM" id="SSF81296">
    <property type="entry name" value="E set domains"/>
    <property type="match status" value="1"/>
</dbReference>
<gene>
    <name evidence="20" type="ORF">GGQ54_001098</name>
</gene>
<dbReference type="Gene3D" id="3.20.20.80">
    <property type="entry name" value="Glycosidases"/>
    <property type="match status" value="1"/>
</dbReference>
<dbReference type="EC" id="3.2.1.141" evidence="4 13"/>
<comment type="caution">
    <text evidence="20">The sequence shown here is derived from an EMBL/GenBank/DDBJ whole genome shotgun (WGS) entry which is preliminary data.</text>
</comment>
<dbReference type="Pfam" id="PF11941">
    <property type="entry name" value="DUF3459"/>
    <property type="match status" value="1"/>
</dbReference>
<dbReference type="Gene3D" id="2.60.40.10">
    <property type="entry name" value="Immunoglobulins"/>
    <property type="match status" value="1"/>
</dbReference>
<dbReference type="GO" id="GO:0005992">
    <property type="term" value="P:trehalose biosynthetic process"/>
    <property type="evidence" value="ECO:0007669"/>
    <property type="project" value="UniProtKB-UniRule"/>
</dbReference>
<dbReference type="PIRSF" id="PIRSF006337">
    <property type="entry name" value="Trehalose_TreZ"/>
    <property type="match status" value="1"/>
</dbReference>
<dbReference type="CDD" id="cd02853">
    <property type="entry name" value="E_set_MTHase_like_N"/>
    <property type="match status" value="1"/>
</dbReference>
<dbReference type="NCBIfam" id="TIGR02402">
    <property type="entry name" value="trehalose_TreZ"/>
    <property type="match status" value="1"/>
</dbReference>
<keyword evidence="21" id="KW-1185">Reference proteome</keyword>
<keyword evidence="9 14" id="KW-0326">Glycosidase</keyword>
<dbReference type="EMBL" id="JACBZS010000001">
    <property type="protein sequence ID" value="NYI70538.1"/>
    <property type="molecule type" value="Genomic_DNA"/>
</dbReference>
<feature type="binding site" evidence="16">
    <location>
        <begin position="311"/>
        <end position="315"/>
    </location>
    <ligand>
        <name>substrate</name>
    </ligand>
</feature>
<dbReference type="InterPro" id="IPR014756">
    <property type="entry name" value="Ig_E-set"/>
</dbReference>
<dbReference type="Proteomes" id="UP000527616">
    <property type="component" value="Unassembled WGS sequence"/>
</dbReference>
<evidence type="ECO:0000256" key="14">
    <source>
        <dbReference type="PIRNR" id="PIRNR006337"/>
    </source>
</evidence>
<dbReference type="GO" id="GO:0005737">
    <property type="term" value="C:cytoplasm"/>
    <property type="evidence" value="ECO:0007669"/>
    <property type="project" value="UniProtKB-SubCell"/>
</dbReference>
<comment type="subcellular location">
    <subcellularLocation>
        <location evidence="1 15">Cytoplasm</location>
    </subcellularLocation>
</comment>
<evidence type="ECO:0000256" key="3">
    <source>
        <dbReference type="ARBA" id="ARBA00008061"/>
    </source>
</evidence>
<dbReference type="CDD" id="cd11325">
    <property type="entry name" value="AmyAc_GTHase"/>
    <property type="match status" value="1"/>
</dbReference>
<dbReference type="InterPro" id="IPR012768">
    <property type="entry name" value="Trehalose_TreZ"/>
</dbReference>
<dbReference type="InterPro" id="IPR006047">
    <property type="entry name" value="GH13_cat_dom"/>
</dbReference>
<protein>
    <recommendedName>
        <fullName evidence="5 13">Malto-oligosyltrehalose trehalohydrolase</fullName>
        <shortName evidence="14">MTHase</shortName>
        <ecNumber evidence="4 13">3.2.1.141</ecNumber>
    </recommendedName>
    <alternativeName>
        <fullName evidence="11 14">4-alpha-D-((1-&gt;4)-alpha-D-glucano)trehalose trehalohydrolase</fullName>
    </alternativeName>
    <alternativeName>
        <fullName evidence="10 14">Maltooligosyl trehalose trehalohydrolase</fullName>
    </alternativeName>
</protein>
<dbReference type="InterPro" id="IPR013783">
    <property type="entry name" value="Ig-like_fold"/>
</dbReference>
<comment type="pathway">
    <text evidence="2 14">Glycan biosynthesis; trehalose biosynthesis.</text>
</comment>
<evidence type="ECO:0000256" key="2">
    <source>
        <dbReference type="ARBA" id="ARBA00005199"/>
    </source>
</evidence>
<evidence type="ECO:0000256" key="16">
    <source>
        <dbReference type="PIRSR" id="PIRSR006337-2"/>
    </source>
</evidence>
<dbReference type="UniPathway" id="UPA00299"/>
<evidence type="ECO:0000256" key="8">
    <source>
        <dbReference type="ARBA" id="ARBA00023277"/>
    </source>
</evidence>
<feature type="domain" description="Glycosyl hydrolase family 13 catalytic" evidence="19">
    <location>
        <begin position="78"/>
        <end position="501"/>
    </location>
</feature>
<evidence type="ECO:0000256" key="6">
    <source>
        <dbReference type="ARBA" id="ARBA00022490"/>
    </source>
</evidence>
<evidence type="ECO:0000259" key="19">
    <source>
        <dbReference type="SMART" id="SM00642"/>
    </source>
</evidence>
<feature type="site" description="Transition state stabilizer" evidence="17">
    <location>
        <position position="382"/>
    </location>
</feature>
<feature type="binding site" evidence="16">
    <location>
        <begin position="381"/>
        <end position="386"/>
    </location>
    <ligand>
        <name>substrate</name>
    </ligand>
</feature>
<dbReference type="SMART" id="SM00642">
    <property type="entry name" value="Aamy"/>
    <property type="match status" value="1"/>
</dbReference>
<feature type="region of interest" description="Disordered" evidence="18">
    <location>
        <begin position="56"/>
        <end position="78"/>
    </location>
</feature>
<evidence type="ECO:0000256" key="5">
    <source>
        <dbReference type="ARBA" id="ARBA00015938"/>
    </source>
</evidence>
<dbReference type="PANTHER" id="PTHR43651:SF11">
    <property type="entry name" value="MALTO-OLIGOSYLTREHALOSE TREHALOHYDROLASE"/>
    <property type="match status" value="1"/>
</dbReference>
<evidence type="ECO:0000256" key="13">
    <source>
        <dbReference type="NCBIfam" id="TIGR02402"/>
    </source>
</evidence>
<dbReference type="Pfam" id="PF00128">
    <property type="entry name" value="Alpha-amylase"/>
    <property type="match status" value="1"/>
</dbReference>
<dbReference type="AlphaFoldDB" id="A0A7Z0D7W1"/>
<keyword evidence="6" id="KW-0963">Cytoplasm</keyword>
<feature type="active site" description="Proton donor" evidence="15">
    <location>
        <position position="286"/>
    </location>
</feature>
<evidence type="ECO:0000256" key="9">
    <source>
        <dbReference type="ARBA" id="ARBA00023295"/>
    </source>
</evidence>
<evidence type="ECO:0000256" key="18">
    <source>
        <dbReference type="SAM" id="MobiDB-lite"/>
    </source>
</evidence>